<reference evidence="1 2" key="1">
    <citation type="submission" date="2020-03" db="EMBL/GenBank/DDBJ databases">
        <title>Soil Listeria distribution.</title>
        <authorList>
            <person name="Liao J."/>
            <person name="Wiedmann M."/>
        </authorList>
    </citation>
    <scope>NUCLEOTIDE SEQUENCE [LARGE SCALE GENOMIC DNA]</scope>
    <source>
        <strain evidence="1 2">FSL L7-0051</strain>
    </source>
</reference>
<protein>
    <submittedName>
        <fullName evidence="1">Uncharacterized protein</fullName>
    </submittedName>
</protein>
<organism evidence="1 2">
    <name type="scientific">Listeria booriae</name>
    <dbReference type="NCBI Taxonomy" id="1552123"/>
    <lineage>
        <taxon>Bacteria</taxon>
        <taxon>Bacillati</taxon>
        <taxon>Bacillota</taxon>
        <taxon>Bacilli</taxon>
        <taxon>Bacillales</taxon>
        <taxon>Listeriaceae</taxon>
        <taxon>Listeria</taxon>
    </lineage>
</organism>
<evidence type="ECO:0000313" key="2">
    <source>
        <dbReference type="Proteomes" id="UP000543005"/>
    </source>
</evidence>
<gene>
    <name evidence="1" type="ORF">HCC36_06795</name>
</gene>
<name>A0A842FR07_9LIST</name>
<dbReference type="Proteomes" id="UP000543005">
    <property type="component" value="Unassembled WGS sequence"/>
</dbReference>
<accession>A0A842FR07</accession>
<comment type="caution">
    <text evidence="1">The sequence shown here is derived from an EMBL/GenBank/DDBJ whole genome shotgun (WGS) entry which is preliminary data.</text>
</comment>
<evidence type="ECO:0000313" key="1">
    <source>
        <dbReference type="EMBL" id="MBC2292938.1"/>
    </source>
</evidence>
<dbReference type="EMBL" id="JAARZT010000011">
    <property type="protein sequence ID" value="MBC2292938.1"/>
    <property type="molecule type" value="Genomic_DNA"/>
</dbReference>
<dbReference type="RefSeq" id="WP_185629033.1">
    <property type="nucleotide sequence ID" value="NZ_JAARZT010000011.1"/>
</dbReference>
<proteinExistence type="predicted"/>
<dbReference type="AlphaFoldDB" id="A0A842FR07"/>
<sequence>MRIEILKKKYTKIANDFEDQKVHTEFGTVRSGELAGTYEIINILESISNESIISDVIKEIKISANEERRQANEMNELGEKGWEASHNAKANMLEGFTLELENI</sequence>